<keyword evidence="1 2" id="KW-0238">DNA-binding</keyword>
<sequence>MTQTRRTKSREKILAAGERLFLEHAYLGTSMDAVTEAAGVSKQTVYAHFASKEALFLSVVAHMVGSSTDMHSDMVKTPSPDTPLPEYLRAYARENLRIAMTPRLMQIRRLVIGELPRFPELAESLWTHGPAASIAMLTEALVLYQASGEAKAGDPARLAAQFNWLVMGGPTSEAMLLGDAALPSLEEQERHADECTQIFLAAIATRD</sequence>
<evidence type="ECO:0000313" key="4">
    <source>
        <dbReference type="EMBL" id="MBV7380434.1"/>
    </source>
</evidence>
<evidence type="ECO:0000259" key="3">
    <source>
        <dbReference type="PROSITE" id="PS50977"/>
    </source>
</evidence>
<name>A0ABS6T5D6_9RHOB</name>
<feature type="domain" description="HTH tetR-type" evidence="3">
    <location>
        <begin position="7"/>
        <end position="67"/>
    </location>
</feature>
<reference evidence="4 5" key="1">
    <citation type="submission" date="2021-05" db="EMBL/GenBank/DDBJ databases">
        <title>Culturable bacteria isolated from Daya Bay.</title>
        <authorList>
            <person name="Zheng W."/>
            <person name="Yu S."/>
            <person name="Huang Y."/>
        </authorList>
    </citation>
    <scope>NUCLEOTIDE SEQUENCE [LARGE SCALE GENOMIC DNA]</scope>
    <source>
        <strain evidence="4 5">DP4N28-5</strain>
    </source>
</reference>
<dbReference type="PANTHER" id="PTHR30055:SF146">
    <property type="entry name" value="HTH-TYPE TRANSCRIPTIONAL DUAL REGULATOR CECR"/>
    <property type="match status" value="1"/>
</dbReference>
<dbReference type="Pfam" id="PF14246">
    <property type="entry name" value="TetR_C_7"/>
    <property type="match status" value="1"/>
</dbReference>
<keyword evidence="5" id="KW-1185">Reference proteome</keyword>
<accession>A0ABS6T5D6</accession>
<dbReference type="EMBL" id="JAHUZE010000004">
    <property type="protein sequence ID" value="MBV7380434.1"/>
    <property type="molecule type" value="Genomic_DNA"/>
</dbReference>
<feature type="DNA-binding region" description="H-T-H motif" evidence="2">
    <location>
        <begin position="30"/>
        <end position="49"/>
    </location>
</feature>
<comment type="caution">
    <text evidence="4">The sequence shown here is derived from an EMBL/GenBank/DDBJ whole genome shotgun (WGS) entry which is preliminary data.</text>
</comment>
<protein>
    <submittedName>
        <fullName evidence="4">TetR/AcrR family transcriptional regulator</fullName>
    </submittedName>
</protein>
<evidence type="ECO:0000313" key="5">
    <source>
        <dbReference type="Proteomes" id="UP000756530"/>
    </source>
</evidence>
<evidence type="ECO:0000256" key="1">
    <source>
        <dbReference type="ARBA" id="ARBA00023125"/>
    </source>
</evidence>
<dbReference type="Proteomes" id="UP000756530">
    <property type="component" value="Unassembled WGS sequence"/>
</dbReference>
<dbReference type="PANTHER" id="PTHR30055">
    <property type="entry name" value="HTH-TYPE TRANSCRIPTIONAL REGULATOR RUTR"/>
    <property type="match status" value="1"/>
</dbReference>
<proteinExistence type="predicted"/>
<organism evidence="4 5">
    <name type="scientific">Maritimibacter dapengensis</name>
    <dbReference type="NCBI Taxonomy" id="2836868"/>
    <lineage>
        <taxon>Bacteria</taxon>
        <taxon>Pseudomonadati</taxon>
        <taxon>Pseudomonadota</taxon>
        <taxon>Alphaproteobacteria</taxon>
        <taxon>Rhodobacterales</taxon>
        <taxon>Roseobacteraceae</taxon>
        <taxon>Maritimibacter</taxon>
    </lineage>
</organism>
<dbReference type="InterPro" id="IPR039536">
    <property type="entry name" value="TetR_C_Proteobacteria"/>
</dbReference>
<dbReference type="InterPro" id="IPR001647">
    <property type="entry name" value="HTH_TetR"/>
</dbReference>
<dbReference type="InterPro" id="IPR050109">
    <property type="entry name" value="HTH-type_TetR-like_transc_reg"/>
</dbReference>
<evidence type="ECO:0000256" key="2">
    <source>
        <dbReference type="PROSITE-ProRule" id="PRU00335"/>
    </source>
</evidence>
<gene>
    <name evidence="4" type="ORF">KJP28_16030</name>
</gene>
<dbReference type="PROSITE" id="PS50977">
    <property type="entry name" value="HTH_TETR_2"/>
    <property type="match status" value="1"/>
</dbReference>
<dbReference type="Pfam" id="PF00440">
    <property type="entry name" value="TetR_N"/>
    <property type="match status" value="1"/>
</dbReference>
<dbReference type="RefSeq" id="WP_218394022.1">
    <property type="nucleotide sequence ID" value="NZ_JAHUZE010000004.1"/>
</dbReference>